<proteinExistence type="predicted"/>
<evidence type="ECO:0000259" key="2">
    <source>
        <dbReference type="Pfam" id="PF00961"/>
    </source>
</evidence>
<dbReference type="PANTHER" id="PTHR36181:SF2">
    <property type="entry name" value="INTRON-ENCODED ENDONUCLEASE AI3-RELATED"/>
    <property type="match status" value="1"/>
</dbReference>
<keyword evidence="3" id="KW-0378">Hydrolase</keyword>
<dbReference type="GeneID" id="67278461"/>
<dbReference type="InterPro" id="IPR004860">
    <property type="entry name" value="LAGLIDADG_dom"/>
</dbReference>
<feature type="domain" description="Homing endonuclease LAGLIDADG" evidence="2">
    <location>
        <begin position="37"/>
        <end position="147"/>
    </location>
</feature>
<dbReference type="InterPro" id="IPR027434">
    <property type="entry name" value="Homing_endonucl"/>
</dbReference>
<accession>A0A895KUR8</accession>
<dbReference type="GO" id="GO:0004519">
    <property type="term" value="F:endonuclease activity"/>
    <property type="evidence" value="ECO:0007669"/>
    <property type="project" value="UniProtKB-KW"/>
</dbReference>
<protein>
    <submittedName>
        <fullName evidence="3">LAGLIDADG homing endonuclease</fullName>
    </submittedName>
</protein>
<reference evidence="3" key="1">
    <citation type="journal article" date="2020" name="Int. J. Biol. Macromol.">
        <title>The 206 kbp mitochondrial genome of Phanerochaete carnosa reveals dynamics of introns, accumulation of repeat sequences and plasmid-derived genes.</title>
        <authorList>
            <person name="Wang X."/>
            <person name="Song A."/>
            <person name="Wang F."/>
            <person name="Chen M."/>
            <person name="Li X."/>
            <person name="Li Q."/>
            <person name="Liu N."/>
        </authorList>
    </citation>
    <scope>NUCLEOTIDE SEQUENCE</scope>
</reference>
<dbReference type="Pfam" id="PF00961">
    <property type="entry name" value="LAGLIDADG_1"/>
    <property type="match status" value="1"/>
</dbReference>
<dbReference type="GO" id="GO:0005739">
    <property type="term" value="C:mitochondrion"/>
    <property type="evidence" value="ECO:0007669"/>
    <property type="project" value="UniProtKB-ARBA"/>
</dbReference>
<organism evidence="3">
    <name type="scientific">Phanerochaete carnosa</name>
    <dbReference type="NCBI Taxonomy" id="231932"/>
    <lineage>
        <taxon>Eukaryota</taxon>
        <taxon>Fungi</taxon>
        <taxon>Dikarya</taxon>
        <taxon>Basidiomycota</taxon>
        <taxon>Agaricomycotina</taxon>
        <taxon>Agaricomycetes</taxon>
        <taxon>Polyporales</taxon>
        <taxon>Phanerochaetaceae</taxon>
        <taxon>Phanerochaete</taxon>
    </lineage>
</organism>
<dbReference type="SUPFAM" id="SSF55608">
    <property type="entry name" value="Homing endonucleases"/>
    <property type="match status" value="1"/>
</dbReference>
<evidence type="ECO:0000313" key="3">
    <source>
        <dbReference type="EMBL" id="QRZ60337.1"/>
    </source>
</evidence>
<keyword evidence="3" id="KW-0255">Endonuclease</keyword>
<dbReference type="RefSeq" id="YP_010170356.1">
    <property type="nucleotide sequence ID" value="NC_057606.1"/>
</dbReference>
<dbReference type="AlphaFoldDB" id="A0A895KUR8"/>
<dbReference type="InterPro" id="IPR051289">
    <property type="entry name" value="LAGLIDADG_Endonuclease"/>
</dbReference>
<keyword evidence="3" id="KW-0540">Nuclease</keyword>
<comment type="function">
    <text evidence="1">Mitochondrial DNA endonuclease involved in intron homing.</text>
</comment>
<dbReference type="EMBL" id="MT090080">
    <property type="protein sequence ID" value="QRZ60337.1"/>
    <property type="molecule type" value="Genomic_DNA"/>
</dbReference>
<geneLocation type="mitochondrion" evidence="3"/>
<name>A0A895KUR8_9APHY</name>
<keyword evidence="3" id="KW-0496">Mitochondrion</keyword>
<dbReference type="PANTHER" id="PTHR36181">
    <property type="entry name" value="INTRON-ENCODED ENDONUCLEASE AI3-RELATED"/>
    <property type="match status" value="1"/>
</dbReference>
<sequence>MRLEYVTKIINFKNSMNLKRTEYSLPLNHIRITAYWLLGFIEGEGSFHLRRNSLTPTFSLALTESQKPVLEAIISFLKGKLDKYSLVKASETKLFNLSLEKARANSKPECKLIILQIDYLINIFIPFFENLKFYSKKRLDFEEFKYITTLIYQGKHNIPEIRDFILQLSYTMNSFRLSTSKFSTSSIDKEDLVFWTQKEKYLNLPPLYISNSNKQIISIQSGNIVRDTYVIEVENTKNTKTVYPTISQCAKAIGVSNSIVSNRIDTGNHLLQKDIIKIRKIRVFI</sequence>
<gene>
    <name evidence="3" type="primary">orf285</name>
</gene>
<evidence type="ECO:0000256" key="1">
    <source>
        <dbReference type="ARBA" id="ARBA00002670"/>
    </source>
</evidence>
<dbReference type="Gene3D" id="3.10.28.10">
    <property type="entry name" value="Homing endonucleases"/>
    <property type="match status" value="1"/>
</dbReference>